<sequence>MASVPLSDQPEQTALSEGSISPDVVEYSFSDNGPWVIDRTELTWTAGIALLRANTRRLVPQLTAKRRLPPPGRLAVVSAHLGAAVIGWAVIDRRRGGSDSRLGLSKRLRSAAEKLGPTYIKLGQVISSGEGLFPTELVEEFKACRDQVPSEPFDAVRQVVEADFGRPLETVFSRFERTPIAAASIAQVHSAQLITGEEVVVKVQRPTIRKQVQSDLKVMSWLAPFLVGRIPIAALANPPALVELFAETITEELDFRLEAENMLDVASSFAELSQRGMVIARPHPELVTRRVLVMERLSGFGFDDLESMQAAGIDTHEVIRIGMTGFTESCMVNGIFHGDLHGGNLFVMTDGRIALLDFGITARMTDLERTAFLRLMLTGATGDIKGQLAAFRDLGALPPDTDLDDVIAELHLDEQPVDPSTLSQEQLVSELQRVIKALLGMGARLPKILMLYVKNLVFLDGAMAALAPDLDLIAEIATLSTYLAVTHGERFAAEVGGNAMDFQIDAEAIQRNTGIDLSDGAGLTYSDLRERRDIIRQRLDRRNN</sequence>
<dbReference type="InterPro" id="IPR011009">
    <property type="entry name" value="Kinase-like_dom_sf"/>
</dbReference>
<dbReference type="PANTHER" id="PTHR10566">
    <property type="entry name" value="CHAPERONE-ACTIVITY OF BC1 COMPLEX CABC1 -RELATED"/>
    <property type="match status" value="1"/>
</dbReference>
<dbReference type="Gene3D" id="1.10.510.10">
    <property type="entry name" value="Transferase(Phosphotransferase) domain 1"/>
    <property type="match status" value="1"/>
</dbReference>
<dbReference type="InterPro" id="IPR004147">
    <property type="entry name" value="ABC1_dom"/>
</dbReference>
<dbReference type="EMBL" id="CAEZXS010000003">
    <property type="protein sequence ID" value="CAB4684873.1"/>
    <property type="molecule type" value="Genomic_DNA"/>
</dbReference>
<dbReference type="PANTHER" id="PTHR10566:SF113">
    <property type="entry name" value="PROTEIN ACTIVITY OF BC1 COMPLEX KINASE 7, CHLOROPLASTIC"/>
    <property type="match status" value="1"/>
</dbReference>
<dbReference type="CDD" id="cd05121">
    <property type="entry name" value="ABC1_ADCK3-like"/>
    <property type="match status" value="1"/>
</dbReference>
<evidence type="ECO:0000313" key="3">
    <source>
        <dbReference type="EMBL" id="CAB4684873.1"/>
    </source>
</evidence>
<reference evidence="3" key="1">
    <citation type="submission" date="2020-05" db="EMBL/GenBank/DDBJ databases">
        <authorList>
            <person name="Chiriac C."/>
            <person name="Salcher M."/>
            <person name="Ghai R."/>
            <person name="Kavagutti S V."/>
        </authorList>
    </citation>
    <scope>NUCLEOTIDE SEQUENCE</scope>
</reference>
<organism evidence="3">
    <name type="scientific">freshwater metagenome</name>
    <dbReference type="NCBI Taxonomy" id="449393"/>
    <lineage>
        <taxon>unclassified sequences</taxon>
        <taxon>metagenomes</taxon>
        <taxon>ecological metagenomes</taxon>
    </lineage>
</organism>
<dbReference type="SUPFAM" id="SSF56112">
    <property type="entry name" value="Protein kinase-like (PK-like)"/>
    <property type="match status" value="1"/>
</dbReference>
<name>A0A6J6NKJ7_9ZZZZ</name>
<protein>
    <submittedName>
        <fullName evidence="3">Unannotated protein</fullName>
    </submittedName>
</protein>
<gene>
    <name evidence="3" type="ORF">UFOPK2582_00056</name>
</gene>
<evidence type="ECO:0000259" key="2">
    <source>
        <dbReference type="Pfam" id="PF03109"/>
    </source>
</evidence>
<proteinExistence type="inferred from homology"/>
<comment type="similarity">
    <text evidence="1">Belongs to the protein kinase superfamily. ADCK protein kinase family.</text>
</comment>
<dbReference type="InterPro" id="IPR050154">
    <property type="entry name" value="UbiB_kinase"/>
</dbReference>
<accession>A0A6J6NKJ7</accession>
<evidence type="ECO:0000256" key="1">
    <source>
        <dbReference type="ARBA" id="ARBA00009670"/>
    </source>
</evidence>
<dbReference type="Pfam" id="PF03109">
    <property type="entry name" value="ABC1"/>
    <property type="match status" value="1"/>
</dbReference>
<dbReference type="AlphaFoldDB" id="A0A6J6NKJ7"/>
<feature type="domain" description="ABC1 atypical kinase-like" evidence="2">
    <location>
        <begin position="145"/>
        <end position="385"/>
    </location>
</feature>